<dbReference type="RefSeq" id="WP_382827564.1">
    <property type="nucleotide sequence ID" value="NZ_JBHXLY010000018.1"/>
</dbReference>
<feature type="domain" description="Signal transduction histidine kinase subgroup 3 dimerisation and phosphoacceptor" evidence="6">
    <location>
        <begin position="224"/>
        <end position="291"/>
    </location>
</feature>
<evidence type="ECO:0000256" key="3">
    <source>
        <dbReference type="ARBA" id="ARBA00023012"/>
    </source>
</evidence>
<organism evidence="7 8">
    <name type="scientific">Streptomyces sindenensis</name>
    <dbReference type="NCBI Taxonomy" id="67363"/>
    <lineage>
        <taxon>Bacteria</taxon>
        <taxon>Bacillati</taxon>
        <taxon>Actinomycetota</taxon>
        <taxon>Actinomycetes</taxon>
        <taxon>Kitasatosporales</taxon>
        <taxon>Streptomycetaceae</taxon>
        <taxon>Streptomyces</taxon>
    </lineage>
</organism>
<evidence type="ECO:0000256" key="2">
    <source>
        <dbReference type="ARBA" id="ARBA00022777"/>
    </source>
</evidence>
<evidence type="ECO:0000313" key="8">
    <source>
        <dbReference type="Proteomes" id="UP001598251"/>
    </source>
</evidence>
<keyword evidence="5" id="KW-0472">Membrane</keyword>
<dbReference type="PANTHER" id="PTHR24421">
    <property type="entry name" value="NITRATE/NITRITE SENSOR PROTEIN NARX-RELATED"/>
    <property type="match status" value="1"/>
</dbReference>
<dbReference type="Gene3D" id="3.30.565.10">
    <property type="entry name" value="Histidine kinase-like ATPase, C-terminal domain"/>
    <property type="match status" value="1"/>
</dbReference>
<feature type="compositionally biased region" description="Pro residues" evidence="4">
    <location>
        <begin position="506"/>
        <end position="522"/>
    </location>
</feature>
<dbReference type="SUPFAM" id="SSF55874">
    <property type="entry name" value="ATPase domain of HSP90 chaperone/DNA topoisomerase II/histidine kinase"/>
    <property type="match status" value="1"/>
</dbReference>
<dbReference type="PANTHER" id="PTHR24421:SF63">
    <property type="entry name" value="SENSOR HISTIDINE KINASE DESK"/>
    <property type="match status" value="1"/>
</dbReference>
<dbReference type="InterPro" id="IPR011712">
    <property type="entry name" value="Sig_transdc_His_kin_sub3_dim/P"/>
</dbReference>
<protein>
    <submittedName>
        <fullName evidence="7">Histidine kinase</fullName>
    </submittedName>
</protein>
<dbReference type="Gene3D" id="1.20.5.1930">
    <property type="match status" value="1"/>
</dbReference>
<evidence type="ECO:0000256" key="1">
    <source>
        <dbReference type="ARBA" id="ARBA00022679"/>
    </source>
</evidence>
<gene>
    <name evidence="7" type="ORF">ACFWSS_09700</name>
</gene>
<evidence type="ECO:0000313" key="7">
    <source>
        <dbReference type="EMBL" id="MFD4213167.1"/>
    </source>
</evidence>
<feature type="transmembrane region" description="Helical" evidence="5">
    <location>
        <begin position="60"/>
        <end position="80"/>
    </location>
</feature>
<keyword evidence="2 7" id="KW-0418">Kinase</keyword>
<keyword evidence="3" id="KW-0902">Two-component regulatory system</keyword>
<feature type="compositionally biased region" description="Low complexity" evidence="4">
    <location>
        <begin position="429"/>
        <end position="479"/>
    </location>
</feature>
<keyword evidence="8" id="KW-1185">Reference proteome</keyword>
<dbReference type="GO" id="GO:0016301">
    <property type="term" value="F:kinase activity"/>
    <property type="evidence" value="ECO:0007669"/>
    <property type="project" value="UniProtKB-KW"/>
</dbReference>
<keyword evidence="5" id="KW-1133">Transmembrane helix</keyword>
<keyword evidence="5" id="KW-0812">Transmembrane</keyword>
<dbReference type="Pfam" id="PF07730">
    <property type="entry name" value="HisKA_3"/>
    <property type="match status" value="1"/>
</dbReference>
<dbReference type="Proteomes" id="UP001598251">
    <property type="component" value="Unassembled WGS sequence"/>
</dbReference>
<evidence type="ECO:0000259" key="6">
    <source>
        <dbReference type="Pfam" id="PF07730"/>
    </source>
</evidence>
<name>A0ABW6EFJ1_9ACTN</name>
<feature type="transmembrane region" description="Helical" evidence="5">
    <location>
        <begin position="101"/>
        <end position="122"/>
    </location>
</feature>
<feature type="transmembrane region" description="Helical" evidence="5">
    <location>
        <begin position="29"/>
        <end position="48"/>
    </location>
</feature>
<dbReference type="InterPro" id="IPR050482">
    <property type="entry name" value="Sensor_HK_TwoCompSys"/>
</dbReference>
<dbReference type="EMBL" id="JBHXOF010000003">
    <property type="protein sequence ID" value="MFD4213167.1"/>
    <property type="molecule type" value="Genomic_DNA"/>
</dbReference>
<feature type="region of interest" description="Disordered" evidence="4">
    <location>
        <begin position="420"/>
        <end position="528"/>
    </location>
</feature>
<feature type="compositionally biased region" description="Low complexity" evidence="4">
    <location>
        <begin position="494"/>
        <end position="505"/>
    </location>
</feature>
<sequence length="528" mass="53733">MKGLKGVIGRVRGWRRSWHERSKLQRIDLYTRVTLASITWLFAVSWGLLPLSEALDEGAVAIALGAAFLVANIAQSVLSCRNLTPAFDAYRGLAPFPPGRLRLPAALQVAMTGLVVALAAVGGVRDEGLVLLVLDLPVAFSIPYVLIVPVRRFLLHAAAFSVAGTALLAAVGVPGGQVFGAVVSLAVVTLLVLVSARPSAWSLSVMWQAEEARDMQARLAVAEERLRFGRDMHDVLGRNLSVIALKSELAVELAQRGNPAAVDQMVEVQRIARASQQEVRDVVRGYREADLPTELMGARGVLQAAGISVTVEGADGPAGIGAPAAVQGALGWVVRETATNVLRHGDPRHCSIRLTRTRDAVVLEVENDGADAAGPLGGGGDGGGSGLAGLRERLGALGGTLTAGPVGDDLFRVTATVPLTASGRGAGGPTAPTRTGRAPGAPDGSLPSDGLPGPDGSLPSGGQPASPGSGGSLPSDGQPASPGSDGPLPSDGQPASPGSDGLPGPDDGPPPPSTPSPSPAPAALPEER</sequence>
<evidence type="ECO:0000256" key="5">
    <source>
        <dbReference type="SAM" id="Phobius"/>
    </source>
</evidence>
<comment type="caution">
    <text evidence="7">The sequence shown here is derived from an EMBL/GenBank/DDBJ whole genome shotgun (WGS) entry which is preliminary data.</text>
</comment>
<feature type="transmembrane region" description="Helical" evidence="5">
    <location>
        <begin position="153"/>
        <end position="172"/>
    </location>
</feature>
<keyword evidence="1" id="KW-0808">Transferase</keyword>
<dbReference type="CDD" id="cd16917">
    <property type="entry name" value="HATPase_UhpB-NarQ-NarX-like"/>
    <property type="match status" value="1"/>
</dbReference>
<evidence type="ECO:0000256" key="4">
    <source>
        <dbReference type="SAM" id="MobiDB-lite"/>
    </source>
</evidence>
<dbReference type="InterPro" id="IPR036890">
    <property type="entry name" value="HATPase_C_sf"/>
</dbReference>
<proteinExistence type="predicted"/>
<accession>A0ABW6EFJ1</accession>
<reference evidence="7 8" key="1">
    <citation type="submission" date="2024-09" db="EMBL/GenBank/DDBJ databases">
        <title>The Natural Products Discovery Center: Release of the First 8490 Sequenced Strains for Exploring Actinobacteria Biosynthetic Diversity.</title>
        <authorList>
            <person name="Kalkreuter E."/>
            <person name="Kautsar S.A."/>
            <person name="Yang D."/>
            <person name="Bader C.D."/>
            <person name="Teijaro C.N."/>
            <person name="Fluegel L."/>
            <person name="Davis C.M."/>
            <person name="Simpson J.R."/>
            <person name="Lauterbach L."/>
            <person name="Steele A.D."/>
            <person name="Gui C."/>
            <person name="Meng S."/>
            <person name="Li G."/>
            <person name="Viehrig K."/>
            <person name="Ye F."/>
            <person name="Su P."/>
            <person name="Kiefer A.F."/>
            <person name="Nichols A."/>
            <person name="Cepeda A.J."/>
            <person name="Yan W."/>
            <person name="Fan B."/>
            <person name="Jiang Y."/>
            <person name="Adhikari A."/>
            <person name="Zheng C.-J."/>
            <person name="Schuster L."/>
            <person name="Cowan T.M."/>
            <person name="Smanski M.J."/>
            <person name="Chevrette M.G."/>
            <person name="De Carvalho L.P.S."/>
            <person name="Shen B."/>
        </authorList>
    </citation>
    <scope>NUCLEOTIDE SEQUENCE [LARGE SCALE GENOMIC DNA]</scope>
    <source>
        <strain evidence="7 8">NPDC058546</strain>
    </source>
</reference>
<feature type="transmembrane region" description="Helical" evidence="5">
    <location>
        <begin position="128"/>
        <end position="146"/>
    </location>
</feature>